<protein>
    <recommendedName>
        <fullName evidence="7">CRISPR-associated protein Csh1</fullName>
    </recommendedName>
</protein>
<evidence type="ECO:0000313" key="2">
    <source>
        <dbReference type="EMBL" id="RGV26741.1"/>
    </source>
</evidence>
<evidence type="ECO:0000313" key="4">
    <source>
        <dbReference type="Proteomes" id="UP000283426"/>
    </source>
</evidence>
<dbReference type="Proteomes" id="UP000284243">
    <property type="component" value="Unassembled WGS sequence"/>
</dbReference>
<dbReference type="EMBL" id="QSCO01000027">
    <property type="protein sequence ID" value="RGY04162.1"/>
    <property type="molecule type" value="Genomic_DNA"/>
</dbReference>
<accession>A0A3D4Z6B2</accession>
<comment type="caution">
    <text evidence="3">The sequence shown here is derived from an EMBL/GenBank/DDBJ whole genome shotgun (WGS) entry which is preliminary data.</text>
</comment>
<evidence type="ECO:0008006" key="7">
    <source>
        <dbReference type="Google" id="ProtNLM"/>
    </source>
</evidence>
<proteinExistence type="predicted"/>
<reference evidence="4 5" key="1">
    <citation type="submission" date="2018-08" db="EMBL/GenBank/DDBJ databases">
        <title>A genome reference for cultivated species of the human gut microbiota.</title>
        <authorList>
            <person name="Zou Y."/>
            <person name="Xue W."/>
            <person name="Luo G."/>
        </authorList>
    </citation>
    <scope>NUCLEOTIDE SEQUENCE [LARGE SCALE GENOMIC DNA]</scope>
    <source>
        <strain evidence="2 4">AF14-6AC</strain>
        <strain evidence="1 5">AF16-14</strain>
        <strain evidence="3 6">OF03-11</strain>
    </source>
</reference>
<dbReference type="OMA" id="WANDPDI"/>
<dbReference type="EMBL" id="QRYW01000017">
    <property type="protein sequence ID" value="RGV26741.1"/>
    <property type="molecule type" value="Genomic_DNA"/>
</dbReference>
<gene>
    <name evidence="2" type="ORF">DWW24_09305</name>
    <name evidence="1" type="ORF">DWW57_16125</name>
    <name evidence="3" type="ORF">DXA53_16505</name>
</gene>
<evidence type="ECO:0000313" key="6">
    <source>
        <dbReference type="Proteomes" id="UP000284434"/>
    </source>
</evidence>
<dbReference type="EMBL" id="QRYC01000031">
    <property type="protein sequence ID" value="RGU54400.1"/>
    <property type="molecule type" value="Genomic_DNA"/>
</dbReference>
<evidence type="ECO:0000313" key="5">
    <source>
        <dbReference type="Proteomes" id="UP000284243"/>
    </source>
</evidence>
<dbReference type="AlphaFoldDB" id="A0A3D4Z6B2"/>
<organism evidence="3 6">
    <name type="scientific">Odoribacter splanchnicus</name>
    <dbReference type="NCBI Taxonomy" id="28118"/>
    <lineage>
        <taxon>Bacteria</taxon>
        <taxon>Pseudomonadati</taxon>
        <taxon>Bacteroidota</taxon>
        <taxon>Bacteroidia</taxon>
        <taxon>Bacteroidales</taxon>
        <taxon>Odoribacteraceae</taxon>
        <taxon>Odoribacter</taxon>
    </lineage>
</organism>
<evidence type="ECO:0000313" key="1">
    <source>
        <dbReference type="EMBL" id="RGU54400.1"/>
    </source>
</evidence>
<dbReference type="Proteomes" id="UP000283426">
    <property type="component" value="Unassembled WGS sequence"/>
</dbReference>
<name>A0A3D4Z6B2_9BACT</name>
<dbReference type="RefSeq" id="WP_013611558.1">
    <property type="nucleotide sequence ID" value="NZ_JADNJC010000013.1"/>
</dbReference>
<sequence length="614" mass="72259">MLQEINNFMNSLPAELKQAGLKPKEGLHVLLKIQEKEGTHFMDEQSVCRVCLTRKATEFDYPFLQHCAELAQVGWCVNTNKCFDLPAKGLHSCSPYCIALKRESLEGGGKYAKDKTKIYDRIDTYFANALSYVEEDSEKERIRVFQHFINSKEKLNALFACFQSEVDEVKDKEYIILYLEEEMEKYRRVHEKYLSDKLFNTNEYNISVENQLYGTSDFLNGFPTKKPFLSHQSAVFDIAGRITGEMAGNLHDFQEIMRRNVLPRPLPLFVYREELQTEMLAVFSRYLADGKRIGYQEIIRELYKNHQDDIGDYYLLYYYGDTVCDFDFVSRFRYRLQSGDKEGWMVKDHFQIGFTEKISHVFELEEKVLREIFNNSLITRTKAGDTQRKYFDELEPKYCKSENNYLLVLKYRQAFYDYIYKSRLQAVTRPMFDHILLTGILEDIRLDELKGNQHTQRWGILSKMNIWFSLAERFDLQFKNTDTMASKLEEQRVFMVALSQGEAILENDEQYAFAAGQVIYYLLHKSKTADKSYKRLEPFLQQVHASELNKAIARLFDTYKHENFSGNFRHPFASVMAYQTQANMRDYLPMMLAGIFSDNLLFSVNKSEETNEEN</sequence>
<evidence type="ECO:0000313" key="3">
    <source>
        <dbReference type="EMBL" id="RGY04162.1"/>
    </source>
</evidence>
<dbReference type="Proteomes" id="UP000284434">
    <property type="component" value="Unassembled WGS sequence"/>
</dbReference>